<accession>A0A4Z2CY74</accession>
<comment type="caution">
    <text evidence="2">The sequence shown here is derived from an EMBL/GenBank/DDBJ whole genome shotgun (WGS) entry which is preliminary data.</text>
</comment>
<dbReference type="AlphaFoldDB" id="A0A4Z2CY74"/>
<organism evidence="2 3">
    <name type="scientific">Schistosoma japonicum</name>
    <name type="common">Blood fluke</name>
    <dbReference type="NCBI Taxonomy" id="6182"/>
    <lineage>
        <taxon>Eukaryota</taxon>
        <taxon>Metazoa</taxon>
        <taxon>Spiralia</taxon>
        <taxon>Lophotrochozoa</taxon>
        <taxon>Platyhelminthes</taxon>
        <taxon>Trematoda</taxon>
        <taxon>Digenea</taxon>
        <taxon>Strigeidida</taxon>
        <taxon>Schistosomatoidea</taxon>
        <taxon>Schistosomatidae</taxon>
        <taxon>Schistosoma</taxon>
    </lineage>
</organism>
<reference evidence="2 3" key="1">
    <citation type="submission" date="2019-03" db="EMBL/GenBank/DDBJ databases">
        <title>An improved genome assembly of the fluke Schistosoma japonicum.</title>
        <authorList>
            <person name="Hu W."/>
            <person name="Luo F."/>
            <person name="Yin M."/>
            <person name="Mo X."/>
            <person name="Sun C."/>
            <person name="Wu Q."/>
            <person name="Zhu B."/>
            <person name="Xiang M."/>
            <person name="Wang J."/>
            <person name="Wang Y."/>
            <person name="Zhang T."/>
            <person name="Xu B."/>
            <person name="Zheng H."/>
            <person name="Feng Z."/>
        </authorList>
    </citation>
    <scope>NUCLEOTIDE SEQUENCE [LARGE SCALE GENOMIC DNA]</scope>
    <source>
        <strain evidence="2">HuSjv2</strain>
        <tissue evidence="2">Worms</tissue>
    </source>
</reference>
<evidence type="ECO:0000313" key="3">
    <source>
        <dbReference type="Proteomes" id="UP000311919"/>
    </source>
</evidence>
<gene>
    <name evidence="2" type="ORF">EWB00_006506</name>
</gene>
<evidence type="ECO:0000313" key="2">
    <source>
        <dbReference type="EMBL" id="TNN09179.1"/>
    </source>
</evidence>
<dbReference type="Proteomes" id="UP000311919">
    <property type="component" value="Unassembled WGS sequence"/>
</dbReference>
<feature type="compositionally biased region" description="Polar residues" evidence="1">
    <location>
        <begin position="215"/>
        <end position="236"/>
    </location>
</feature>
<evidence type="ECO:0000256" key="1">
    <source>
        <dbReference type="SAM" id="MobiDB-lite"/>
    </source>
</evidence>
<protein>
    <submittedName>
        <fullName evidence="2">Uncharacterized protein</fullName>
    </submittedName>
</protein>
<feature type="region of interest" description="Disordered" evidence="1">
    <location>
        <begin position="212"/>
        <end position="236"/>
    </location>
</feature>
<feature type="compositionally biased region" description="Low complexity" evidence="1">
    <location>
        <begin position="433"/>
        <end position="447"/>
    </location>
</feature>
<dbReference type="EMBL" id="SKCS01000398">
    <property type="protein sequence ID" value="TNN09179.1"/>
    <property type="molecule type" value="Genomic_DNA"/>
</dbReference>
<sequence length="793" mass="89391">MQKRMLFEANSINPFLRCHISGASNISLVKSNILCSQVVKLSTSQQPTYLEFMYEKMCSRILYRFMIFRTFISNEQDFRFDLRFSTNERRPFIFSFSTKVDSLIMKRFTVMVPLSSVLRSVWVDLTIDLFSFIHDLNVHPVLRKLQSITVYPFCFLSELSVTSSSIGDVSIYDNSQTIENNASLVHQVLNVPKVRLNEWKGKELLNLHHGEDSKMSNLNTADDQSCAKTSHPSSLEVQKSVLGKQDPGRKRISLKVNRVCINEQSTPSFKNVNTDSDPRSFSAGAISNRLANTAKNYTTSLLYYPEGNDGSNQLDAVNSVKLKSKYHHRQHGLEKHCQSIRLGSLYLFNSLPQPAPNFLTQSYINDMETKDIDDLENKDVLICSKSSYLQRISIDHHSLKKLSDTDLKFKVILASSAYHLNNENSLSKRHGSIETSDSSLSSLGSHKSNVSGNNIINEVCTPPPIDLAEYERSDDLSASFEASLLASLKQAAMGGTVEPDLQILTTSAKQQLTLVSHNNKSSERTVTPMINVKVSCSSLLKSIPVPSQSPPINYLKMNIVNSIENEQCDIVNTLRKQILNVSFSDSDDHYAGDDTTTTDGLGSLIYLRYHLARHHHHHSQRCEYNDQSRVHEKYGGDLLLNNNHQKSPKSETSTYHSDYTMRNEDNHSILTPSRASSLIRHRTHSSEDVSQLVTGVELSSHWGTGTANSSDESISYSVCESITSPFFESNHLSNHTFTVNHQINSRNSTVPETKMSNNKLSDVNSTNELIELIYDPILNCYYDPKSGRFYELT</sequence>
<keyword evidence="3" id="KW-1185">Reference proteome</keyword>
<name>A0A4Z2CY74_SCHJA</name>
<proteinExistence type="predicted"/>
<feature type="region of interest" description="Disordered" evidence="1">
    <location>
        <begin position="427"/>
        <end position="447"/>
    </location>
</feature>
<dbReference type="OrthoDB" id="10261083at2759"/>